<keyword evidence="2" id="KW-1185">Reference proteome</keyword>
<dbReference type="OrthoDB" id="5492747at2"/>
<organism evidence="1 2">
    <name type="scientific">Thiohalospira halophila DSM 15071</name>
    <dbReference type="NCBI Taxonomy" id="1123397"/>
    <lineage>
        <taxon>Bacteria</taxon>
        <taxon>Pseudomonadati</taxon>
        <taxon>Pseudomonadota</taxon>
        <taxon>Gammaproteobacteria</taxon>
        <taxon>Thiohalospirales</taxon>
        <taxon>Thiohalospiraceae</taxon>
        <taxon>Thiohalospira</taxon>
    </lineage>
</organism>
<evidence type="ECO:0008006" key="3">
    <source>
        <dbReference type="Google" id="ProtNLM"/>
    </source>
</evidence>
<sequence>MNTTIRLGLVAGAALAVSGCGTGNNFVDDAIGSAASAMGQQVGKAAGDAVVHHYSPMFLRWQTGYLMRMAFYAEGYSIEAAAHPYEPGEYTEWAVSGRDRETASHMRRAFLFENGDGNEWWQVVHDNVDGEEQVTLEALFTPDRSQMLRLRAEYPDGEGSREMPVEEQNYRAPQRLTSQSIEGATEGVESVSVPAGTFEARKVRFGQPGGGTQTWWLNDDVPGGVVKYSWTAPRDEDEEAPEGAEDMPTSAYIVELQDYGSGAGSRLGIEP</sequence>
<proteinExistence type="predicted"/>
<dbReference type="PROSITE" id="PS51257">
    <property type="entry name" value="PROKAR_LIPOPROTEIN"/>
    <property type="match status" value="1"/>
</dbReference>
<dbReference type="AlphaFoldDB" id="A0A1I1NYR0"/>
<dbReference type="EMBL" id="FOMJ01000001">
    <property type="protein sequence ID" value="SFD02546.1"/>
    <property type="molecule type" value="Genomic_DNA"/>
</dbReference>
<evidence type="ECO:0000313" key="2">
    <source>
        <dbReference type="Proteomes" id="UP000198611"/>
    </source>
</evidence>
<reference evidence="1 2" key="1">
    <citation type="submission" date="2016-10" db="EMBL/GenBank/DDBJ databases">
        <authorList>
            <person name="de Groot N.N."/>
        </authorList>
    </citation>
    <scope>NUCLEOTIDE SEQUENCE [LARGE SCALE GENOMIC DNA]</scope>
    <source>
        <strain evidence="1 2">HL3</strain>
    </source>
</reference>
<name>A0A1I1NYR0_9GAMM</name>
<dbReference type="Proteomes" id="UP000198611">
    <property type="component" value="Unassembled WGS sequence"/>
</dbReference>
<gene>
    <name evidence="1" type="ORF">SAMN05660831_00502</name>
</gene>
<protein>
    <recommendedName>
        <fullName evidence="3">Lipoprotein</fullName>
    </recommendedName>
</protein>
<dbReference type="STRING" id="1123397.SAMN05660831_00502"/>
<dbReference type="RefSeq" id="WP_093427154.1">
    <property type="nucleotide sequence ID" value="NZ_FOMJ01000001.1"/>
</dbReference>
<evidence type="ECO:0000313" key="1">
    <source>
        <dbReference type="EMBL" id="SFD02546.1"/>
    </source>
</evidence>
<accession>A0A1I1NYR0</accession>